<feature type="compositionally biased region" description="Low complexity" evidence="1">
    <location>
        <begin position="217"/>
        <end position="263"/>
    </location>
</feature>
<evidence type="ECO:0000313" key="3">
    <source>
        <dbReference type="EMBL" id="GAA2952933.1"/>
    </source>
</evidence>
<feature type="region of interest" description="Disordered" evidence="1">
    <location>
        <begin position="304"/>
        <end position="328"/>
    </location>
</feature>
<protein>
    <submittedName>
        <fullName evidence="3">Heavy metal transporter</fullName>
    </submittedName>
</protein>
<evidence type="ECO:0000256" key="1">
    <source>
        <dbReference type="SAM" id="MobiDB-lite"/>
    </source>
</evidence>
<proteinExistence type="predicted"/>
<reference evidence="4" key="1">
    <citation type="journal article" date="2019" name="Int. J. Syst. Evol. Microbiol.">
        <title>The Global Catalogue of Microorganisms (GCM) 10K type strain sequencing project: providing services to taxonomists for standard genome sequencing and annotation.</title>
        <authorList>
            <consortium name="The Broad Institute Genomics Platform"/>
            <consortium name="The Broad Institute Genome Sequencing Center for Infectious Disease"/>
            <person name="Wu L."/>
            <person name="Ma J."/>
        </authorList>
    </citation>
    <scope>NUCLEOTIDE SEQUENCE [LARGE SCALE GENOMIC DNA]</scope>
    <source>
        <strain evidence="4">JCM 9088</strain>
    </source>
</reference>
<gene>
    <name evidence="3" type="ORF">GCM10010446_42630</name>
</gene>
<dbReference type="RefSeq" id="WP_344497118.1">
    <property type="nucleotide sequence ID" value="NZ_BAAAUD010000041.1"/>
</dbReference>
<feature type="region of interest" description="Disordered" evidence="1">
    <location>
        <begin position="215"/>
        <end position="271"/>
    </location>
</feature>
<dbReference type="Proteomes" id="UP001500403">
    <property type="component" value="Unassembled WGS sequence"/>
</dbReference>
<feature type="compositionally biased region" description="Basic and acidic residues" evidence="1">
    <location>
        <begin position="306"/>
        <end position="315"/>
    </location>
</feature>
<accession>A0ABP6K0B8</accession>
<evidence type="ECO:0000259" key="2">
    <source>
        <dbReference type="Pfam" id="PF26571"/>
    </source>
</evidence>
<dbReference type="EMBL" id="BAAAUD010000041">
    <property type="protein sequence ID" value="GAA2952933.1"/>
    <property type="molecule type" value="Genomic_DNA"/>
</dbReference>
<keyword evidence="4" id="KW-1185">Reference proteome</keyword>
<organism evidence="3 4">
    <name type="scientific">Streptomyces enissocaesilis</name>
    <dbReference type="NCBI Taxonomy" id="332589"/>
    <lineage>
        <taxon>Bacteria</taxon>
        <taxon>Bacillati</taxon>
        <taxon>Actinomycetota</taxon>
        <taxon>Actinomycetes</taxon>
        <taxon>Kitasatosporales</taxon>
        <taxon>Streptomycetaceae</taxon>
        <taxon>Streptomyces</taxon>
        <taxon>Streptomyces rochei group</taxon>
    </lineage>
</organism>
<feature type="domain" description="ARB-07466-like C-terminal" evidence="2">
    <location>
        <begin position="269"/>
        <end position="312"/>
    </location>
</feature>
<dbReference type="InterPro" id="IPR058593">
    <property type="entry name" value="ARB_07466-like_C"/>
</dbReference>
<evidence type="ECO:0000313" key="4">
    <source>
        <dbReference type="Proteomes" id="UP001500403"/>
    </source>
</evidence>
<sequence length="328" mass="33605">MPESTSSLTRGRTLRIVAGVAVLLALAGYLVAQYVTGGGGAPRCVVRSAEGDGATYEISPEQAVNAATISAVGTSRGLPERAVTIALATALQESALRNIEHGDRDSLGLFQQRPSQGWGTEKQILDPGYSAGKFYEHLEKVPGYSRLPLTVAAQRVQRSGFPQAYAKHEPDAALLAAALTGRAPASLSCSAPLDAQRGEPADVRAALVRDFGSGVLPGARAAGPPDPARTTGAPAGAGDSAGADAKPGSASAATVSVPVPAQAAGGGRAGGDRRGWEIAHWAVAHSSELHIEQVSYAGRVWTTGDSGKKWQRENTGKGSGEVRITTAQ</sequence>
<comment type="caution">
    <text evidence="3">The sequence shown here is derived from an EMBL/GenBank/DDBJ whole genome shotgun (WGS) entry which is preliminary data.</text>
</comment>
<name>A0ABP6K0B8_9ACTN</name>
<dbReference type="Pfam" id="PF26571">
    <property type="entry name" value="VldE"/>
    <property type="match status" value="1"/>
</dbReference>